<dbReference type="SUPFAM" id="SSF53822">
    <property type="entry name" value="Periplasmic binding protein-like I"/>
    <property type="match status" value="1"/>
</dbReference>
<evidence type="ECO:0000256" key="1">
    <source>
        <dbReference type="ARBA" id="ARBA00022491"/>
    </source>
</evidence>
<dbReference type="EMBL" id="FMKA01000029">
    <property type="protein sequence ID" value="SCP98931.1"/>
    <property type="molecule type" value="Genomic_DNA"/>
</dbReference>
<dbReference type="PANTHER" id="PTHR30146">
    <property type="entry name" value="LACI-RELATED TRANSCRIPTIONAL REPRESSOR"/>
    <property type="match status" value="1"/>
</dbReference>
<organism evidence="7 8">
    <name type="scientific">Anaerobium acetethylicum</name>
    <dbReference type="NCBI Taxonomy" id="1619234"/>
    <lineage>
        <taxon>Bacteria</taxon>
        <taxon>Bacillati</taxon>
        <taxon>Bacillota</taxon>
        <taxon>Clostridia</taxon>
        <taxon>Lachnospirales</taxon>
        <taxon>Lachnospiraceae</taxon>
        <taxon>Anaerobium</taxon>
    </lineage>
</organism>
<dbReference type="InterPro" id="IPR000843">
    <property type="entry name" value="HTH_LacI"/>
</dbReference>
<dbReference type="InterPro" id="IPR046335">
    <property type="entry name" value="LacI/GalR-like_sensor"/>
</dbReference>
<keyword evidence="2" id="KW-0805">Transcription regulation</keyword>
<dbReference type="SUPFAM" id="SSF47413">
    <property type="entry name" value="lambda repressor-like DNA-binding domains"/>
    <property type="match status" value="1"/>
</dbReference>
<dbReference type="OrthoDB" id="9796186at2"/>
<name>A0A1D3TXA1_9FIRM</name>
<dbReference type="Gene3D" id="3.40.50.2300">
    <property type="match status" value="2"/>
</dbReference>
<evidence type="ECO:0000256" key="2">
    <source>
        <dbReference type="ARBA" id="ARBA00023015"/>
    </source>
</evidence>
<dbReference type="Proteomes" id="UP000199315">
    <property type="component" value="Unassembled WGS sequence"/>
</dbReference>
<evidence type="ECO:0000313" key="8">
    <source>
        <dbReference type="Proteomes" id="UP000199315"/>
    </source>
</evidence>
<dbReference type="GO" id="GO:0000976">
    <property type="term" value="F:transcription cis-regulatory region binding"/>
    <property type="evidence" value="ECO:0007669"/>
    <property type="project" value="TreeGrafter"/>
</dbReference>
<dbReference type="CDD" id="cd06291">
    <property type="entry name" value="PBP1_Qymf-like"/>
    <property type="match status" value="1"/>
</dbReference>
<accession>A0A1D3TXA1</accession>
<evidence type="ECO:0000256" key="3">
    <source>
        <dbReference type="ARBA" id="ARBA00023125"/>
    </source>
</evidence>
<dbReference type="InterPro" id="IPR010982">
    <property type="entry name" value="Lambda_DNA-bd_dom_sf"/>
</dbReference>
<evidence type="ECO:0000259" key="5">
    <source>
        <dbReference type="PROSITE" id="PS50932"/>
    </source>
</evidence>
<dbReference type="SMART" id="SM00354">
    <property type="entry name" value="HTH_LACI"/>
    <property type="match status" value="1"/>
</dbReference>
<evidence type="ECO:0000313" key="7">
    <source>
        <dbReference type="EMBL" id="SCP98931.1"/>
    </source>
</evidence>
<keyword evidence="8" id="KW-1185">Reference proteome</keyword>
<protein>
    <submittedName>
        <fullName evidence="7">LacI family transcriptional regulator, sucrose operon repressor</fullName>
    </submittedName>
</protein>
<keyword evidence="3" id="KW-0238">DNA-binding</keyword>
<dbReference type="PROSITE" id="PS50932">
    <property type="entry name" value="HTH_LACI_2"/>
    <property type="match status" value="1"/>
</dbReference>
<dbReference type="InterPro" id="IPR001387">
    <property type="entry name" value="Cro/C1-type_HTH"/>
</dbReference>
<reference evidence="7 8" key="1">
    <citation type="submission" date="2016-09" db="EMBL/GenBank/DDBJ databases">
        <authorList>
            <person name="Capua I."/>
            <person name="De Benedictis P."/>
            <person name="Joannis T."/>
            <person name="Lombin L.H."/>
            <person name="Cattoli G."/>
        </authorList>
    </citation>
    <scope>NUCLEOTIDE SEQUENCE [LARGE SCALE GENOMIC DNA]</scope>
    <source>
        <strain evidence="7 8">GluBS11</strain>
    </source>
</reference>
<dbReference type="PROSITE" id="PS00356">
    <property type="entry name" value="HTH_LACI_1"/>
    <property type="match status" value="1"/>
</dbReference>
<dbReference type="CDD" id="cd01392">
    <property type="entry name" value="HTH_LacI"/>
    <property type="match status" value="1"/>
</dbReference>
<dbReference type="PANTHER" id="PTHR30146:SF95">
    <property type="entry name" value="RIBOSE OPERON REPRESSOR"/>
    <property type="match status" value="1"/>
</dbReference>
<evidence type="ECO:0000259" key="6">
    <source>
        <dbReference type="PROSITE" id="PS50943"/>
    </source>
</evidence>
<gene>
    <name evidence="7" type="ORF">SAMN05421730_102913</name>
</gene>
<dbReference type="AlphaFoldDB" id="A0A1D3TXA1"/>
<dbReference type="STRING" id="1619234.SAMN05421730_102913"/>
<dbReference type="InterPro" id="IPR028082">
    <property type="entry name" value="Peripla_BP_I"/>
</dbReference>
<proteinExistence type="predicted"/>
<dbReference type="RefSeq" id="WP_091236153.1">
    <property type="nucleotide sequence ID" value="NZ_FMKA01000029.1"/>
</dbReference>
<keyword evidence="4" id="KW-0804">Transcription</keyword>
<keyword evidence="1" id="KW-0678">Repressor</keyword>
<dbReference type="Gene3D" id="1.10.260.40">
    <property type="entry name" value="lambda repressor-like DNA-binding domains"/>
    <property type="match status" value="1"/>
</dbReference>
<dbReference type="GO" id="GO:0003700">
    <property type="term" value="F:DNA-binding transcription factor activity"/>
    <property type="evidence" value="ECO:0007669"/>
    <property type="project" value="TreeGrafter"/>
</dbReference>
<feature type="domain" description="HTH lacI-type" evidence="5">
    <location>
        <begin position="2"/>
        <end position="56"/>
    </location>
</feature>
<evidence type="ECO:0000256" key="4">
    <source>
        <dbReference type="ARBA" id="ARBA00023163"/>
    </source>
</evidence>
<feature type="domain" description="HTH cro/C1-type" evidence="6">
    <location>
        <begin position="3"/>
        <end position="50"/>
    </location>
</feature>
<dbReference type="Pfam" id="PF00356">
    <property type="entry name" value="LacI"/>
    <property type="match status" value="1"/>
</dbReference>
<dbReference type="PROSITE" id="PS50943">
    <property type="entry name" value="HTH_CROC1"/>
    <property type="match status" value="1"/>
</dbReference>
<dbReference type="Pfam" id="PF13377">
    <property type="entry name" value="Peripla_BP_3"/>
    <property type="match status" value="1"/>
</dbReference>
<sequence>MASIRDVAKRAHVGATTVSRYLNDNGYVSDETRIKIEKAIKELNYTPNELARHLFRKRTGIVAVLVPDVSHPFFGEFVKHVESKLYENGYKTMICSTTKEKNSEIEYIDMLNRHIVDGIISGVHTLEVGAYLNVDKPIVALDRYFNEKIPVVGADHYHGGEMAANCLINCGCRNVLQFQGAKSVNSPSHERHIAFERIMKMNGATVCTVELEWNRFEEDYFQQVVQEIFRTNPEIDGVFGADLLAIAYMKEVIRHGKKVPQDVKIIAYDGTYVTDIVSPTITAIVQPIEELAAESVRLLMNRIADISNLEQRVVLDVKLVEGESTCVQK</sequence>